<evidence type="ECO:0000256" key="1">
    <source>
        <dbReference type="SAM" id="MobiDB-lite"/>
    </source>
</evidence>
<dbReference type="InterPro" id="IPR002350">
    <property type="entry name" value="Kazal_dom"/>
</dbReference>
<name>A0AAE1GQI1_9NEOP</name>
<keyword evidence="5" id="KW-1185">Reference proteome</keyword>
<gene>
    <name evidence="4" type="ORF">KUF71_003100</name>
</gene>
<feature type="domain" description="Kazal-like" evidence="3">
    <location>
        <begin position="12"/>
        <end position="73"/>
    </location>
</feature>
<dbReference type="EMBL" id="JAHWGI010000011">
    <property type="protein sequence ID" value="KAK3907601.1"/>
    <property type="molecule type" value="Genomic_DNA"/>
</dbReference>
<feature type="chain" id="PRO_5042117991" evidence="2">
    <location>
        <begin position="17"/>
        <end position="227"/>
    </location>
</feature>
<dbReference type="Proteomes" id="UP001219518">
    <property type="component" value="Unassembled WGS sequence"/>
</dbReference>
<dbReference type="SUPFAM" id="SSF100895">
    <property type="entry name" value="Kazal-type serine protease inhibitors"/>
    <property type="match status" value="1"/>
</dbReference>
<organism evidence="4 5">
    <name type="scientific">Frankliniella fusca</name>
    <dbReference type="NCBI Taxonomy" id="407009"/>
    <lineage>
        <taxon>Eukaryota</taxon>
        <taxon>Metazoa</taxon>
        <taxon>Ecdysozoa</taxon>
        <taxon>Arthropoda</taxon>
        <taxon>Hexapoda</taxon>
        <taxon>Insecta</taxon>
        <taxon>Pterygota</taxon>
        <taxon>Neoptera</taxon>
        <taxon>Paraneoptera</taxon>
        <taxon>Thysanoptera</taxon>
        <taxon>Terebrantia</taxon>
        <taxon>Thripoidea</taxon>
        <taxon>Thripidae</taxon>
        <taxon>Frankliniella</taxon>
    </lineage>
</organism>
<accession>A0AAE1GQI1</accession>
<reference evidence="4" key="1">
    <citation type="submission" date="2021-07" db="EMBL/GenBank/DDBJ databases">
        <authorList>
            <person name="Catto M.A."/>
            <person name="Jacobson A."/>
            <person name="Kennedy G."/>
            <person name="Labadie P."/>
            <person name="Hunt B.G."/>
            <person name="Srinivasan R."/>
        </authorList>
    </citation>
    <scope>NUCLEOTIDE SEQUENCE</scope>
    <source>
        <strain evidence="4">PL_HMW_Pooled</strain>
        <tissue evidence="4">Head</tissue>
    </source>
</reference>
<comment type="caution">
    <text evidence="4">The sequence shown here is derived from an EMBL/GenBank/DDBJ whole genome shotgun (WGS) entry which is preliminary data.</text>
</comment>
<feature type="region of interest" description="Disordered" evidence="1">
    <location>
        <begin position="200"/>
        <end position="227"/>
    </location>
</feature>
<dbReference type="InterPro" id="IPR036058">
    <property type="entry name" value="Kazal_dom_sf"/>
</dbReference>
<keyword evidence="2" id="KW-0732">Signal</keyword>
<evidence type="ECO:0000313" key="5">
    <source>
        <dbReference type="Proteomes" id="UP001219518"/>
    </source>
</evidence>
<feature type="signal peptide" evidence="2">
    <location>
        <begin position="1"/>
        <end position="16"/>
    </location>
</feature>
<dbReference type="AlphaFoldDB" id="A0AAE1GQI1"/>
<evidence type="ECO:0000259" key="3">
    <source>
        <dbReference type="PROSITE" id="PS51465"/>
    </source>
</evidence>
<evidence type="ECO:0000256" key="2">
    <source>
        <dbReference type="SAM" id="SignalP"/>
    </source>
</evidence>
<protein>
    <submittedName>
        <fullName evidence="4">Sodium- and chloride-dependent glycine transporter 2</fullName>
    </submittedName>
</protein>
<dbReference type="PROSITE" id="PS51465">
    <property type="entry name" value="KAZAL_2"/>
    <property type="match status" value="1"/>
</dbReference>
<reference evidence="4" key="2">
    <citation type="journal article" date="2023" name="BMC Genomics">
        <title>Pest status, molecular evolution, and epigenetic factors derived from the genome assembly of Frankliniella fusca, a thysanopteran phytovirus vector.</title>
        <authorList>
            <person name="Catto M.A."/>
            <person name="Labadie P.E."/>
            <person name="Jacobson A.L."/>
            <person name="Kennedy G.G."/>
            <person name="Srinivasan R."/>
            <person name="Hunt B.G."/>
        </authorList>
    </citation>
    <scope>NUCLEOTIDE SEQUENCE</scope>
    <source>
        <strain evidence="4">PL_HMW_Pooled</strain>
    </source>
</reference>
<dbReference type="Pfam" id="PF07648">
    <property type="entry name" value="Kazal_2"/>
    <property type="match status" value="1"/>
</dbReference>
<dbReference type="Gene3D" id="3.30.60.30">
    <property type="match status" value="1"/>
</dbReference>
<proteinExistence type="predicted"/>
<feature type="compositionally biased region" description="Polar residues" evidence="1">
    <location>
        <begin position="200"/>
        <end position="213"/>
    </location>
</feature>
<sequence length="227" mass="23835">MLAPLLTLALLPLALAACSCPPAPAAAEVCGSDHKTYPSACDLDCTAPPGQCAPPPSAPAAGVAAAHPGPCRPADATLGRPTNATLLLSGRRARRSATEERQQFEACERKRQCGDVTCSECGVDWVCGLLCVRNCRCGCLGLQTSAMNSTRYSECDPNGECGLQYVACKRRCSTQECRNRCFMDLERCDCGCVQQAEGTTARPASSNPANTTGPADPTSPHRPYPVV</sequence>
<evidence type="ECO:0000313" key="4">
    <source>
        <dbReference type="EMBL" id="KAK3907601.1"/>
    </source>
</evidence>